<keyword evidence="6 8" id="KW-1133">Transmembrane helix</keyword>
<comment type="caution">
    <text evidence="10">The sequence shown here is derived from an EMBL/GenBank/DDBJ whole genome shotgun (WGS) entry which is preliminary data.</text>
</comment>
<feature type="transmembrane region" description="Helical" evidence="8">
    <location>
        <begin position="161"/>
        <end position="180"/>
    </location>
</feature>
<feature type="transmembrane region" description="Helical" evidence="8">
    <location>
        <begin position="134"/>
        <end position="155"/>
    </location>
</feature>
<keyword evidence="2" id="KW-0813">Transport</keyword>
<dbReference type="STRING" id="999415.HMPREF9943_01220"/>
<dbReference type="GO" id="GO:0015528">
    <property type="term" value="F:lactose:proton symporter activity"/>
    <property type="evidence" value="ECO:0007669"/>
    <property type="project" value="TreeGrafter"/>
</dbReference>
<evidence type="ECO:0000256" key="2">
    <source>
        <dbReference type="ARBA" id="ARBA00022448"/>
    </source>
</evidence>
<keyword evidence="4" id="KW-0997">Cell inner membrane</keyword>
<dbReference type="eggNOG" id="COG2814">
    <property type="taxonomic scope" value="Bacteria"/>
</dbReference>
<evidence type="ECO:0000256" key="5">
    <source>
        <dbReference type="ARBA" id="ARBA00022692"/>
    </source>
</evidence>
<dbReference type="PROSITE" id="PS50850">
    <property type="entry name" value="MFS"/>
    <property type="match status" value="1"/>
</dbReference>
<keyword evidence="7 8" id="KW-0472">Membrane</keyword>
<dbReference type="RefSeq" id="WP_004803149.1">
    <property type="nucleotide sequence ID" value="NZ_AUGJ01000002.1"/>
</dbReference>
<organism evidence="10 11">
    <name type="scientific">Eggerthia catenaformis OT 569 = DSM 20559</name>
    <dbReference type="NCBI Taxonomy" id="999415"/>
    <lineage>
        <taxon>Bacteria</taxon>
        <taxon>Bacillati</taxon>
        <taxon>Bacillota</taxon>
        <taxon>Erysipelotrichia</taxon>
        <taxon>Erysipelotrichales</taxon>
        <taxon>Coprobacillaceae</taxon>
        <taxon>Eggerthia</taxon>
    </lineage>
</organism>
<feature type="transmembrane region" description="Helical" evidence="8">
    <location>
        <begin position="34"/>
        <end position="55"/>
    </location>
</feature>
<name>M2Q335_9FIRM</name>
<feature type="domain" description="Major facilitator superfamily (MFS) profile" evidence="9">
    <location>
        <begin position="203"/>
        <end position="381"/>
    </location>
</feature>
<dbReference type="InterPro" id="IPR020846">
    <property type="entry name" value="MFS_dom"/>
</dbReference>
<dbReference type="GO" id="GO:0030395">
    <property type="term" value="F:lactose binding"/>
    <property type="evidence" value="ECO:0007669"/>
    <property type="project" value="TreeGrafter"/>
</dbReference>
<dbReference type="InterPro" id="IPR024989">
    <property type="entry name" value="MFS_assoc_dom"/>
</dbReference>
<dbReference type="Proteomes" id="UP000011758">
    <property type="component" value="Unassembled WGS sequence"/>
</dbReference>
<keyword evidence="3" id="KW-1003">Cell membrane</keyword>
<dbReference type="InterPro" id="IPR036259">
    <property type="entry name" value="MFS_trans_sf"/>
</dbReference>
<evidence type="ECO:0000256" key="6">
    <source>
        <dbReference type="ARBA" id="ARBA00022989"/>
    </source>
</evidence>
<feature type="transmembrane region" description="Helical" evidence="8">
    <location>
        <begin position="9"/>
        <end position="28"/>
    </location>
</feature>
<feature type="transmembrane region" description="Helical" evidence="8">
    <location>
        <begin position="269"/>
        <end position="295"/>
    </location>
</feature>
<sequence>MEKSLNKKYILIQVLFYSTYCMLLGFSSNYFKGIGIEAGLIGMILSLGNLASTLIQPPLAALVDKKHISIGSLLITLMGISSIAALALYLFHQIYILAAFLFILMIALVHGFIPLANSLAFSYQKQNIHLSFGLARGAGSFSYAITSLLLGYIIQLTDVRYLPLYYMMIFLTIIPVIKSFTIKIDNPEKKELKKVNFFSKYHYFMIFLIGFILVFIPHIIINNFMIYEIDYLHGTSSQMGQAVFIAAFVELPAMSLFERISKTIKITALLKISAVMFTVKHILTFFASSITVLYLAQFLQIFAYALFIPASVYYVNALFDKEDTTQGQSLVPTATTVAGTIASLSGGFMIQKLNIHTTLMIGMILSIIGTIIMIMNIRERA</sequence>
<dbReference type="GO" id="GO:0005886">
    <property type="term" value="C:plasma membrane"/>
    <property type="evidence" value="ECO:0007669"/>
    <property type="project" value="UniProtKB-SubCell"/>
</dbReference>
<evidence type="ECO:0000313" key="11">
    <source>
        <dbReference type="Proteomes" id="UP000011758"/>
    </source>
</evidence>
<comment type="subcellular location">
    <subcellularLocation>
        <location evidence="1">Cell inner membrane</location>
        <topology evidence="1">Multi-pass membrane protein</topology>
    </subcellularLocation>
</comment>
<feature type="transmembrane region" description="Helical" evidence="8">
    <location>
        <begin position="239"/>
        <end position="257"/>
    </location>
</feature>
<reference evidence="10 11" key="1">
    <citation type="submission" date="2013-02" db="EMBL/GenBank/DDBJ databases">
        <title>The Genome Sequence of Lactobacillus catenaformis F0143.</title>
        <authorList>
            <consortium name="The Broad Institute Genome Sequencing Platform"/>
            <person name="Earl A."/>
            <person name="Ward D."/>
            <person name="Feldgarden M."/>
            <person name="Gevers D."/>
            <person name="Izard J."/>
            <person name="Blanton J.M."/>
            <person name="Mathney J."/>
            <person name="Dewhirst F.E."/>
            <person name="Young S.K."/>
            <person name="Zeng Q."/>
            <person name="Gargeya S."/>
            <person name="Fitzgerald M."/>
            <person name="Haas B."/>
            <person name="Abouelleil A."/>
            <person name="Alvarado L."/>
            <person name="Arachchi H.M."/>
            <person name="Berlin A."/>
            <person name="Chapman S.B."/>
            <person name="Gearin G."/>
            <person name="Goldberg J."/>
            <person name="Griggs A."/>
            <person name="Gujja S."/>
            <person name="Hansen M."/>
            <person name="Heiman D."/>
            <person name="Howarth C."/>
            <person name="Larimer J."/>
            <person name="Lui A."/>
            <person name="MacDonald P.J.P."/>
            <person name="McCowen C."/>
            <person name="Montmayeur A."/>
            <person name="Murphy C."/>
            <person name="Neiman D."/>
            <person name="Pearson M."/>
            <person name="Priest M."/>
            <person name="Roberts A."/>
            <person name="Saif S."/>
            <person name="Shea T."/>
            <person name="Sisk P."/>
            <person name="Stolte C."/>
            <person name="Sykes S."/>
            <person name="Wortman J."/>
            <person name="Nusbaum C."/>
            <person name="Birren B."/>
        </authorList>
    </citation>
    <scope>NUCLEOTIDE SEQUENCE [LARGE SCALE GENOMIC DNA]</scope>
    <source>
        <strain evidence="10 11">OT 569</strain>
    </source>
</reference>
<evidence type="ECO:0000256" key="4">
    <source>
        <dbReference type="ARBA" id="ARBA00022519"/>
    </source>
</evidence>
<dbReference type="AlphaFoldDB" id="M2Q335"/>
<dbReference type="OrthoDB" id="1653456at2"/>
<protein>
    <recommendedName>
        <fullName evidence="9">Major facilitator superfamily (MFS) profile domain-containing protein</fullName>
    </recommendedName>
</protein>
<dbReference type="EMBL" id="AGEJ01000018">
    <property type="protein sequence ID" value="EMD16666.1"/>
    <property type="molecule type" value="Genomic_DNA"/>
</dbReference>
<feature type="transmembrane region" description="Helical" evidence="8">
    <location>
        <begin position="331"/>
        <end position="350"/>
    </location>
</feature>
<gene>
    <name evidence="10" type="ORF">HMPREF9943_01220</name>
</gene>
<keyword evidence="11" id="KW-1185">Reference proteome</keyword>
<keyword evidence="5 8" id="KW-0812">Transmembrane</keyword>
<dbReference type="Gene3D" id="1.20.1250.20">
    <property type="entry name" value="MFS general substrate transporter like domains"/>
    <property type="match status" value="2"/>
</dbReference>
<dbReference type="Pfam" id="PF12832">
    <property type="entry name" value="MFS_1_like"/>
    <property type="match status" value="1"/>
</dbReference>
<proteinExistence type="predicted"/>
<feature type="transmembrane region" description="Helical" evidence="8">
    <location>
        <begin position="94"/>
        <end position="113"/>
    </location>
</feature>
<dbReference type="SUPFAM" id="SSF103473">
    <property type="entry name" value="MFS general substrate transporter"/>
    <property type="match status" value="1"/>
</dbReference>
<dbReference type="PANTHER" id="PTHR23522">
    <property type="entry name" value="BLL5896 PROTEIN"/>
    <property type="match status" value="1"/>
</dbReference>
<accession>M2Q335</accession>
<feature type="transmembrane region" description="Helical" evidence="8">
    <location>
        <begin position="301"/>
        <end position="319"/>
    </location>
</feature>
<evidence type="ECO:0000313" key="10">
    <source>
        <dbReference type="EMBL" id="EMD16666.1"/>
    </source>
</evidence>
<feature type="transmembrane region" description="Helical" evidence="8">
    <location>
        <begin position="67"/>
        <end position="88"/>
    </location>
</feature>
<dbReference type="PANTHER" id="PTHR23522:SF10">
    <property type="entry name" value="3-PHENYLPROPIONIC ACID TRANSPORTER-RELATED"/>
    <property type="match status" value="1"/>
</dbReference>
<evidence type="ECO:0000256" key="1">
    <source>
        <dbReference type="ARBA" id="ARBA00004429"/>
    </source>
</evidence>
<evidence type="ECO:0000256" key="7">
    <source>
        <dbReference type="ARBA" id="ARBA00023136"/>
    </source>
</evidence>
<dbReference type="BioCyc" id="ECAT999415-HMP:GTTI-1254-MONOMER"/>
<dbReference type="PATRIC" id="fig|999415.3.peg.1239"/>
<evidence type="ECO:0000256" key="8">
    <source>
        <dbReference type="SAM" id="Phobius"/>
    </source>
</evidence>
<evidence type="ECO:0000256" key="3">
    <source>
        <dbReference type="ARBA" id="ARBA00022475"/>
    </source>
</evidence>
<evidence type="ECO:0000259" key="9">
    <source>
        <dbReference type="PROSITE" id="PS50850"/>
    </source>
</evidence>
<feature type="transmembrane region" description="Helical" evidence="8">
    <location>
        <begin position="201"/>
        <end position="227"/>
    </location>
</feature>
<feature type="transmembrane region" description="Helical" evidence="8">
    <location>
        <begin position="356"/>
        <end position="377"/>
    </location>
</feature>